<evidence type="ECO:0000256" key="2">
    <source>
        <dbReference type="ARBA" id="ARBA00023004"/>
    </source>
</evidence>
<dbReference type="InterPro" id="IPR050067">
    <property type="entry name" value="IPM_dehydratase_rel_enz"/>
</dbReference>
<evidence type="ECO:0000313" key="7">
    <source>
        <dbReference type="EMBL" id="TVY36682.1"/>
    </source>
</evidence>
<evidence type="ECO:0000259" key="6">
    <source>
        <dbReference type="Pfam" id="PF00330"/>
    </source>
</evidence>
<dbReference type="InterPro" id="IPR036008">
    <property type="entry name" value="Aconitase_4Fe-4S_dom"/>
</dbReference>
<keyword evidence="8" id="KW-1185">Reference proteome</keyword>
<feature type="compositionally biased region" description="Low complexity" evidence="5">
    <location>
        <begin position="641"/>
        <end position="656"/>
    </location>
</feature>
<feature type="compositionally biased region" description="Basic and acidic residues" evidence="5">
    <location>
        <begin position="664"/>
        <end position="682"/>
    </location>
</feature>
<dbReference type="Proteomes" id="UP000462212">
    <property type="component" value="Unassembled WGS sequence"/>
</dbReference>
<evidence type="ECO:0000256" key="3">
    <source>
        <dbReference type="ARBA" id="ARBA00023014"/>
    </source>
</evidence>
<evidence type="ECO:0000313" key="8">
    <source>
        <dbReference type="Proteomes" id="UP000462212"/>
    </source>
</evidence>
<proteinExistence type="predicted"/>
<reference evidence="7 8" key="1">
    <citation type="submission" date="2018-05" db="EMBL/GenBank/DDBJ databases">
        <title>Genome sequencing and assembly of the regulated plant pathogen Lachnellula willkommii and related sister species for the development of diagnostic species identification markers.</title>
        <authorList>
            <person name="Giroux E."/>
            <person name="Bilodeau G."/>
        </authorList>
    </citation>
    <scope>NUCLEOTIDE SEQUENCE [LARGE SCALE GENOMIC DNA]</scope>
    <source>
        <strain evidence="7 8">CBS 197.66</strain>
    </source>
</reference>
<gene>
    <name evidence="7" type="primary">acoC_0</name>
    <name evidence="7" type="ORF">LSUB1_G004553</name>
</gene>
<evidence type="ECO:0000256" key="4">
    <source>
        <dbReference type="ARBA" id="ARBA00023239"/>
    </source>
</evidence>
<keyword evidence="1" id="KW-0479">Metal-binding</keyword>
<dbReference type="SUPFAM" id="SSF53732">
    <property type="entry name" value="Aconitase iron-sulfur domain"/>
    <property type="match status" value="1"/>
</dbReference>
<feature type="domain" description="Aconitase/3-isopropylmalate dehydratase large subunit alpha/beta/alpha" evidence="6">
    <location>
        <begin position="159"/>
        <end position="359"/>
    </location>
</feature>
<evidence type="ECO:0000256" key="1">
    <source>
        <dbReference type="ARBA" id="ARBA00022723"/>
    </source>
</evidence>
<dbReference type="PANTHER" id="PTHR43822">
    <property type="entry name" value="HOMOACONITASE, MITOCHONDRIAL-RELATED"/>
    <property type="match status" value="1"/>
</dbReference>
<dbReference type="Gene3D" id="3.30.499.10">
    <property type="entry name" value="Aconitase, domain 3"/>
    <property type="match status" value="3"/>
</dbReference>
<accession>A0A8H8RNJ1</accession>
<organism evidence="7 8">
    <name type="scientific">Lachnellula subtilissima</name>
    <dbReference type="NCBI Taxonomy" id="602034"/>
    <lineage>
        <taxon>Eukaryota</taxon>
        <taxon>Fungi</taxon>
        <taxon>Dikarya</taxon>
        <taxon>Ascomycota</taxon>
        <taxon>Pezizomycotina</taxon>
        <taxon>Leotiomycetes</taxon>
        <taxon>Helotiales</taxon>
        <taxon>Lachnaceae</taxon>
        <taxon>Lachnellula</taxon>
    </lineage>
</organism>
<sequence length="682" mass="75004">MAEAIDPQLATQKILDILLRTRNIKVDISKDFDTKGLTPQSSLQQLSRVSEILTSAHHAREAETLATVLSLATESPDFGGLGLREDQELSSQQEAQVLFLVSAWLESLNSEDRAKNPAKLLTSRPEGRRGMTLSEKILAAHDIERRGELKPGDMVRVDVDWIMASEISWAAMKKQYDALGKPGIFRNDRFWLAGDHVVDPRVKDVPLIKQLVADSEAAKTDFMMTEYQGMNPLIDPWKQYTIMHTEFFRERAQPGMLVIGSDSHTCSSGSLGCLAIGLGVADVTVPLITGETWFKVPESVNIRLVGKPSPGIGGKDTILYILKELKRNTVAAERIVEFTGPGLQYLSCDARFAIANMTTVSTYTIIPPFGEIQKSTLSTDQEFGGITGIFTPDQTTHDFINQRKSPRNKKNSKYFRPDEDAVYIETHTIDLSLVQSFVARYPSPDDVVPISEVQGMHLDGCFIGACTTAEEDLILAAMVLDLGLKKGYRPTSAGKRKVVPGSLPILHRLQDLGFDKVYADAGFEVGVPGCSYCVGMSADKAAKGEVWLSSQNRNFENRMGTGSIGNLASAVSVAVSSFDMKVTDPKSLLDELDLHRLESLLRPAPLLKKNTVKKHPIYEEPNSSDLSLGIETTHPPDSRLPETPTLTNAAPTTTLPEVPPQPEKSPDIIRGKVQKLGDFHRH</sequence>
<dbReference type="InterPro" id="IPR001030">
    <property type="entry name" value="Acoase/IPM_deHydtase_lsu_aba"/>
</dbReference>
<dbReference type="InterPro" id="IPR015931">
    <property type="entry name" value="Acnase/IPM_dHydase_lsu_aba_1/3"/>
</dbReference>
<name>A0A8H8RNJ1_9HELO</name>
<dbReference type="PANTHER" id="PTHR43822:SF2">
    <property type="entry name" value="HOMOACONITASE, MITOCHONDRIAL"/>
    <property type="match status" value="1"/>
</dbReference>
<dbReference type="AlphaFoldDB" id="A0A8H8RNJ1"/>
<comment type="caution">
    <text evidence="7">The sequence shown here is derived from an EMBL/GenBank/DDBJ whole genome shotgun (WGS) entry which is preliminary data.</text>
</comment>
<dbReference type="GO" id="GO:0043436">
    <property type="term" value="P:oxoacid metabolic process"/>
    <property type="evidence" value="ECO:0007669"/>
    <property type="project" value="UniProtKB-ARBA"/>
</dbReference>
<dbReference type="GO" id="GO:0051536">
    <property type="term" value="F:iron-sulfur cluster binding"/>
    <property type="evidence" value="ECO:0007669"/>
    <property type="project" value="UniProtKB-KW"/>
</dbReference>
<dbReference type="GO" id="GO:0046872">
    <property type="term" value="F:metal ion binding"/>
    <property type="evidence" value="ECO:0007669"/>
    <property type="project" value="UniProtKB-KW"/>
</dbReference>
<feature type="domain" description="Aconitase/3-isopropylmalate dehydratase large subunit alpha/beta/alpha" evidence="6">
    <location>
        <begin position="382"/>
        <end position="577"/>
    </location>
</feature>
<dbReference type="GO" id="GO:0016829">
    <property type="term" value="F:lyase activity"/>
    <property type="evidence" value="ECO:0007669"/>
    <property type="project" value="UniProtKB-KW"/>
</dbReference>
<keyword evidence="4" id="KW-0456">Lyase</keyword>
<dbReference type="PRINTS" id="PR00415">
    <property type="entry name" value="ACONITASE"/>
</dbReference>
<evidence type="ECO:0000256" key="5">
    <source>
        <dbReference type="SAM" id="MobiDB-lite"/>
    </source>
</evidence>
<keyword evidence="2" id="KW-0408">Iron</keyword>
<keyword evidence="3" id="KW-0411">Iron-sulfur</keyword>
<dbReference type="EMBL" id="QGMJ01000407">
    <property type="protein sequence ID" value="TVY36682.1"/>
    <property type="molecule type" value="Genomic_DNA"/>
</dbReference>
<dbReference type="Pfam" id="PF00330">
    <property type="entry name" value="Aconitase"/>
    <property type="match status" value="2"/>
</dbReference>
<feature type="region of interest" description="Disordered" evidence="5">
    <location>
        <begin position="617"/>
        <end position="682"/>
    </location>
</feature>
<dbReference type="OrthoDB" id="419183at2759"/>
<protein>
    <submittedName>
        <fullName evidence="7">Putative aconitate hydratase</fullName>
    </submittedName>
</protein>